<dbReference type="InterPro" id="IPR047798">
    <property type="entry name" value="BPSS1780-like"/>
</dbReference>
<dbReference type="NCBIfam" id="NF041043">
    <property type="entry name" value="BPSS1780_fam"/>
    <property type="match status" value="1"/>
</dbReference>
<keyword evidence="1" id="KW-1133">Transmembrane helix</keyword>
<keyword evidence="4" id="KW-1185">Reference proteome</keyword>
<evidence type="ECO:0000313" key="3">
    <source>
        <dbReference type="EMBL" id="PPE72372.1"/>
    </source>
</evidence>
<sequence>MSDAAFRKVSAGRGLAWISDGFALFKQAPLLWIGILVLWVVAAMLLSLIPVIGSLAINLCMAMVLGGVLLGAREQSQGRPLSLDSLLSGFKAPLREPLLMLGVAYLLIAIVMGLAVALMMILAFGTAVMSGDMQDLSFGIGTIVTGLLMLAMIVVFSLATWFAPGLVVFRGAKVVEALKLSFAAGTANLGALAVYGIVAMVLALVAMIPLGLGLLVLTPILMASTWCCFRDVFGDPSQGAGSLESSVP</sequence>
<gene>
    <name evidence="3" type="ORF">C3942_18840</name>
</gene>
<accession>A0A2S5TBN8</accession>
<feature type="transmembrane region" description="Helical" evidence="1">
    <location>
        <begin position="181"/>
        <end position="204"/>
    </location>
</feature>
<dbReference type="OrthoDB" id="5298483at2"/>
<keyword evidence="1" id="KW-0812">Transmembrane</keyword>
<feature type="domain" description="DUF7847" evidence="2">
    <location>
        <begin position="33"/>
        <end position="222"/>
    </location>
</feature>
<evidence type="ECO:0000313" key="4">
    <source>
        <dbReference type="Proteomes" id="UP000238220"/>
    </source>
</evidence>
<proteinExistence type="predicted"/>
<reference evidence="3 4" key="1">
    <citation type="submission" date="2018-02" db="EMBL/GenBank/DDBJ databases">
        <title>Genome sequencing of Solimonas sp. HR-BB.</title>
        <authorList>
            <person name="Lee Y."/>
            <person name="Jeon C.O."/>
        </authorList>
    </citation>
    <scope>NUCLEOTIDE SEQUENCE [LARGE SCALE GENOMIC DNA]</scope>
    <source>
        <strain evidence="3 4">HR-BB</strain>
    </source>
</reference>
<name>A0A2S5TBN8_9GAMM</name>
<organism evidence="3 4">
    <name type="scientific">Solimonas fluminis</name>
    <dbReference type="NCBI Taxonomy" id="2086571"/>
    <lineage>
        <taxon>Bacteria</taxon>
        <taxon>Pseudomonadati</taxon>
        <taxon>Pseudomonadota</taxon>
        <taxon>Gammaproteobacteria</taxon>
        <taxon>Nevskiales</taxon>
        <taxon>Nevskiaceae</taxon>
        <taxon>Solimonas</taxon>
    </lineage>
</organism>
<evidence type="ECO:0000259" key="2">
    <source>
        <dbReference type="Pfam" id="PF25231"/>
    </source>
</evidence>
<dbReference type="Pfam" id="PF25231">
    <property type="entry name" value="DUF7847"/>
    <property type="match status" value="1"/>
</dbReference>
<feature type="transmembrane region" description="Helical" evidence="1">
    <location>
        <begin position="55"/>
        <end position="72"/>
    </location>
</feature>
<evidence type="ECO:0000256" key="1">
    <source>
        <dbReference type="SAM" id="Phobius"/>
    </source>
</evidence>
<dbReference type="RefSeq" id="WP_104231921.1">
    <property type="nucleotide sequence ID" value="NZ_PSNW01000013.1"/>
</dbReference>
<feature type="transmembrane region" description="Helical" evidence="1">
    <location>
        <begin position="30"/>
        <end position="49"/>
    </location>
</feature>
<protein>
    <recommendedName>
        <fullName evidence="2">DUF7847 domain-containing protein</fullName>
    </recommendedName>
</protein>
<dbReference type="AlphaFoldDB" id="A0A2S5TBN8"/>
<dbReference type="Proteomes" id="UP000238220">
    <property type="component" value="Unassembled WGS sequence"/>
</dbReference>
<feature type="transmembrane region" description="Helical" evidence="1">
    <location>
        <begin position="136"/>
        <end position="169"/>
    </location>
</feature>
<keyword evidence="1" id="KW-0472">Membrane</keyword>
<feature type="transmembrane region" description="Helical" evidence="1">
    <location>
        <begin position="210"/>
        <end position="229"/>
    </location>
</feature>
<feature type="transmembrane region" description="Helical" evidence="1">
    <location>
        <begin position="98"/>
        <end position="124"/>
    </location>
</feature>
<comment type="caution">
    <text evidence="3">The sequence shown here is derived from an EMBL/GenBank/DDBJ whole genome shotgun (WGS) entry which is preliminary data.</text>
</comment>
<dbReference type="InterPro" id="IPR057169">
    <property type="entry name" value="DUF7847"/>
</dbReference>
<dbReference type="EMBL" id="PSNW01000013">
    <property type="protein sequence ID" value="PPE72372.1"/>
    <property type="molecule type" value="Genomic_DNA"/>
</dbReference>